<name>A0A501WD65_9BACT</name>
<evidence type="ECO:0000313" key="2">
    <source>
        <dbReference type="Proteomes" id="UP000316727"/>
    </source>
</evidence>
<dbReference type="AlphaFoldDB" id="A0A501WD65"/>
<dbReference type="OrthoDB" id="1445731at2"/>
<dbReference type="RefSeq" id="WP_140619433.1">
    <property type="nucleotide sequence ID" value="NZ_VFRQ01000001.1"/>
</dbReference>
<organism evidence="1 2">
    <name type="scientific">Pontibacter mangrovi</name>
    <dbReference type="NCBI Taxonomy" id="2589816"/>
    <lineage>
        <taxon>Bacteria</taxon>
        <taxon>Pseudomonadati</taxon>
        <taxon>Bacteroidota</taxon>
        <taxon>Cytophagia</taxon>
        <taxon>Cytophagales</taxon>
        <taxon>Hymenobacteraceae</taxon>
        <taxon>Pontibacter</taxon>
    </lineage>
</organism>
<comment type="caution">
    <text evidence="1">The sequence shown here is derived from an EMBL/GenBank/DDBJ whole genome shotgun (WGS) entry which is preliminary data.</text>
</comment>
<gene>
    <name evidence="1" type="ORF">FJM65_03485</name>
</gene>
<keyword evidence="2" id="KW-1185">Reference proteome</keyword>
<proteinExistence type="predicted"/>
<dbReference type="EMBL" id="VFRQ01000001">
    <property type="protein sequence ID" value="TPE46415.1"/>
    <property type="molecule type" value="Genomic_DNA"/>
</dbReference>
<reference evidence="1 2" key="1">
    <citation type="submission" date="2019-06" db="EMBL/GenBank/DDBJ databases">
        <title>A novel bacterium of genus Pontibacter, isolated from marine sediment.</title>
        <authorList>
            <person name="Huang H."/>
            <person name="Mo K."/>
            <person name="Hu Y."/>
        </authorList>
    </citation>
    <scope>NUCLEOTIDE SEQUENCE [LARGE SCALE GENOMIC DNA]</scope>
    <source>
        <strain evidence="1 2">HB172049</strain>
    </source>
</reference>
<dbReference type="PROSITE" id="PS51257">
    <property type="entry name" value="PROKAR_LIPOPROTEIN"/>
    <property type="match status" value="1"/>
</dbReference>
<accession>A0A501WD65</accession>
<evidence type="ECO:0000313" key="1">
    <source>
        <dbReference type="EMBL" id="TPE46415.1"/>
    </source>
</evidence>
<protein>
    <submittedName>
        <fullName evidence="1">Uncharacterized protein</fullName>
    </submittedName>
</protein>
<dbReference type="Proteomes" id="UP000316727">
    <property type="component" value="Unassembled WGS sequence"/>
</dbReference>
<sequence length="155" mass="17672">MKKFLLLIAVALVVSCSTDEEDCCTIIDTGVSIKYLNGQGENLLEVDGGIDVADINIYHKINNDWVKYFRGNLDYPKGFYTVERENGTYLVVFPSTTIGESGYSETKIEFSETDFDILKTEVQKKNSSEIVTMVWYNDELKWEGNQSERLIEVVK</sequence>